<name>A0A9D1SG95_9FIRM</name>
<accession>A0A9D1SG95</accession>
<reference evidence="1" key="1">
    <citation type="submission" date="2020-10" db="EMBL/GenBank/DDBJ databases">
        <authorList>
            <person name="Gilroy R."/>
        </authorList>
    </citation>
    <scope>NUCLEOTIDE SEQUENCE</scope>
    <source>
        <strain evidence="1">11687</strain>
    </source>
</reference>
<dbReference type="Proteomes" id="UP000824081">
    <property type="component" value="Unassembled WGS sequence"/>
</dbReference>
<sequence>MGKKTSKAMKGISCALAAVIFGLGAAALATKGFGAFEREGVETFVGNTGGAILGNGTGNGLRLMSAVIAKADYAANGVSPLAETAYTITVTPTPADAVDTYTWTSTDNESVKLTPSNGGKSCKVECLKAFGTQITLTCTSDSNADVTA</sequence>
<gene>
    <name evidence="1" type="ORF">IAC57_00630</name>
</gene>
<protein>
    <submittedName>
        <fullName evidence="1">Uncharacterized protein</fullName>
    </submittedName>
</protein>
<reference evidence="1" key="2">
    <citation type="journal article" date="2021" name="PeerJ">
        <title>Extensive microbial diversity within the chicken gut microbiome revealed by metagenomics and culture.</title>
        <authorList>
            <person name="Gilroy R."/>
            <person name="Ravi A."/>
            <person name="Getino M."/>
            <person name="Pursley I."/>
            <person name="Horton D.L."/>
            <person name="Alikhan N.F."/>
            <person name="Baker D."/>
            <person name="Gharbi K."/>
            <person name="Hall N."/>
            <person name="Watson M."/>
            <person name="Adriaenssens E.M."/>
            <person name="Foster-Nyarko E."/>
            <person name="Jarju S."/>
            <person name="Secka A."/>
            <person name="Antonio M."/>
            <person name="Oren A."/>
            <person name="Chaudhuri R.R."/>
            <person name="La Ragione R."/>
            <person name="Hildebrand F."/>
            <person name="Pallen M.J."/>
        </authorList>
    </citation>
    <scope>NUCLEOTIDE SEQUENCE</scope>
    <source>
        <strain evidence="1">11687</strain>
    </source>
</reference>
<dbReference type="AlphaFoldDB" id="A0A9D1SG95"/>
<comment type="caution">
    <text evidence="1">The sequence shown here is derived from an EMBL/GenBank/DDBJ whole genome shotgun (WGS) entry which is preliminary data.</text>
</comment>
<evidence type="ECO:0000313" key="2">
    <source>
        <dbReference type="Proteomes" id="UP000824081"/>
    </source>
</evidence>
<organism evidence="1 2">
    <name type="scientific">Candidatus Scatosoma pullistercoris</name>
    <dbReference type="NCBI Taxonomy" id="2840934"/>
    <lineage>
        <taxon>Bacteria</taxon>
        <taxon>Bacillati</taxon>
        <taxon>Bacillota</taxon>
        <taxon>Clostridia</taxon>
        <taxon>Candidatus Scatosoma</taxon>
    </lineage>
</organism>
<proteinExistence type="predicted"/>
<evidence type="ECO:0000313" key="1">
    <source>
        <dbReference type="EMBL" id="HIU58582.1"/>
    </source>
</evidence>
<feature type="non-terminal residue" evidence="1">
    <location>
        <position position="148"/>
    </location>
</feature>
<dbReference type="EMBL" id="DVMZ01000017">
    <property type="protein sequence ID" value="HIU58582.1"/>
    <property type="molecule type" value="Genomic_DNA"/>
</dbReference>